<evidence type="ECO:0000313" key="2">
    <source>
        <dbReference type="Proteomes" id="UP000823883"/>
    </source>
</evidence>
<reference evidence="1" key="1">
    <citation type="journal article" date="2021" name="PeerJ">
        <title>Extensive microbial diversity within the chicken gut microbiome revealed by metagenomics and culture.</title>
        <authorList>
            <person name="Gilroy R."/>
            <person name="Ravi A."/>
            <person name="Getino M."/>
            <person name="Pursley I."/>
            <person name="Horton D.L."/>
            <person name="Alikhan N.F."/>
            <person name="Baker D."/>
            <person name="Gharbi K."/>
            <person name="Hall N."/>
            <person name="Watson M."/>
            <person name="Adriaenssens E.M."/>
            <person name="Foster-Nyarko E."/>
            <person name="Jarju S."/>
            <person name="Secka A."/>
            <person name="Antonio M."/>
            <person name="Oren A."/>
            <person name="Chaudhuri R.R."/>
            <person name="La Ragione R."/>
            <person name="Hildebrand F."/>
            <person name="Pallen M.J."/>
        </authorList>
    </citation>
    <scope>NUCLEOTIDE SEQUENCE</scope>
    <source>
        <strain evidence="1">CHK183-5548</strain>
    </source>
</reference>
<dbReference type="AlphaFoldDB" id="A0A9D2PG37"/>
<evidence type="ECO:0000313" key="1">
    <source>
        <dbReference type="EMBL" id="HJC48594.1"/>
    </source>
</evidence>
<gene>
    <name evidence="1" type="ORF">IAA04_11130</name>
</gene>
<accession>A0A9D2PG37</accession>
<protein>
    <submittedName>
        <fullName evidence="1">Uncharacterized protein</fullName>
    </submittedName>
</protein>
<comment type="caution">
    <text evidence="1">The sequence shown here is derived from an EMBL/GenBank/DDBJ whole genome shotgun (WGS) entry which is preliminary data.</text>
</comment>
<organism evidence="1 2">
    <name type="scientific">Candidatus Lachnoclostridium pullistercoris</name>
    <dbReference type="NCBI Taxonomy" id="2838632"/>
    <lineage>
        <taxon>Bacteria</taxon>
        <taxon>Bacillati</taxon>
        <taxon>Bacillota</taxon>
        <taxon>Clostridia</taxon>
        <taxon>Lachnospirales</taxon>
        <taxon>Lachnospiraceae</taxon>
    </lineage>
</organism>
<dbReference type="Proteomes" id="UP000823883">
    <property type="component" value="Unassembled WGS sequence"/>
</dbReference>
<name>A0A9D2PG37_9FIRM</name>
<sequence>MSIHQELKLIKERRSKSTGLLSRIYQYRNFEIEVETDTLGALPAECRIENNRIQELSISVCPGRKPVLSFFPSFITSRVEDVEVLSEELKDAAKLMGMIDSII</sequence>
<proteinExistence type="predicted"/>
<dbReference type="EMBL" id="DWWL01000071">
    <property type="protein sequence ID" value="HJC48594.1"/>
    <property type="molecule type" value="Genomic_DNA"/>
</dbReference>
<reference evidence="1" key="2">
    <citation type="submission" date="2021-04" db="EMBL/GenBank/DDBJ databases">
        <authorList>
            <person name="Gilroy R."/>
        </authorList>
    </citation>
    <scope>NUCLEOTIDE SEQUENCE</scope>
    <source>
        <strain evidence="1">CHK183-5548</strain>
    </source>
</reference>